<dbReference type="GO" id="GO:1990072">
    <property type="term" value="C:TRAPPIII protein complex"/>
    <property type="evidence" value="ECO:0007669"/>
    <property type="project" value="TreeGrafter"/>
</dbReference>
<protein>
    <submittedName>
        <fullName evidence="2">Uncharacterized protein</fullName>
    </submittedName>
</protein>
<name>A0A2N5UZI2_9BASI</name>
<sequence length="1387" mass="155898">MTSTSVDETRHGSVQACFSPRIAVFASQDVQREVCQKNNLPCFVSLLRPFEYIHRVSVRHSNYSTAILNSIRLSFCTLDHSPDPKSDGTDWIDGLLHRSVFTGTNISNWIHFINSRLSPAPSASSAVVPNVRIKRDHEWLGSAADEGEDYPQPPTPWYIRFLNLLFEHRPLVEYDHTSHPLAAMLVVSTSNPDPLTEFSKLHEQTAKDGSGWPSKDWLETGTILRYYLLVHEINQEPDGGKSHANGILDAIKKVYGLNCGLIYINSENTEWLRKKRIVDQDPNFDKPDTTTKKEDYWYRYQCDAATEDQEKVITFGECISEEDILGLKVLLREFTLQSLIPHIERCVQQWNDSLAASRKGITGRLFSVGKKYFSRVPASASSSSTPEHRYNLTTGSYPHQSQEAQTRRLADFSFMLGDYKFASQMYDYLRKDAFNEQAWTYYSSATQMMGLCTLLQSSFSQRSKLDVVDLERFLFDHTVATASASQLRIVMIYYEMARAVGNPTLMSSSLNRVASTYSELISGLIYEQVSRIVSPRQASLYIVLAAHRYTLAQQNWLAHICLRQCAQFVGWDRIEDFIDHKMAQMAELDADWPAALIRYWNVIRRRIRSGRTDDDDDGVDDDDDVYVAKFRSLYQKALEVNSSLTLPRIGDLSIFEAERCKIRVPHQKHLEPHADVDPTTWEQLMSRCPGCPNTMSSELNTAVVNEPFYLDLVLRNPLQTGIKVTHIDIQVANSDPTDQADDLSSSLEIAPVDDLELLPLEKREISVRLICRRTCMEFEITTVKFKFDSLIECSQALKKKGKRLQSTLVQRLGRVYTSDESMQVRVRGEVPMLEILPSDDIPSSMYDGESLLSTISIRNSGQVGLKDLQCVISHTSIFRFCSDTHLPAEPAVLYEKSNDTCPDQMVIETPNHILSESPASLAQEVMNGEAVQATIVCRGEEVGTHVTCWLFVFRHATSGEALSFRHVQHLTVLPSITINPVIRPSLTPDAFYLLTLQLNCLDIPEDIEIYQISTISTHWYGKLINADAQSSSLPCLPRGSSSINLAFELHARQDSRDDPATIILLEQLSKLLQKQKLDDSEISKSSVCSHVSLTHPMTEPVVRINSPTLLDTLLSSHRNLRRRALQAYFTSLTMSQIASIFPLTSTRSVDVVMFWQTKGTGRQGHHYVPDLACGATRDLVENTLALVKDKAGGMYQESQIHQRLLVTQFHNSQYGTSSDPVAVHVATCQQFLDWDFEGKGPLTVPVTFTLQNLSTTAAAEYTLELVRGDVQVAPRGGSAVVGTWTNWVGKMRHSGRLERLETRVVACSCWVIGPGMVDIGAWNCRSSYSAPHPSDPLPPHHQHHAEPADDRSTSPVWLKSGSPILVSVADAPPNDPPPQTPTSHIEP</sequence>
<evidence type="ECO:0000313" key="2">
    <source>
        <dbReference type="EMBL" id="PLW43134.1"/>
    </source>
</evidence>
<gene>
    <name evidence="2" type="ORF">PCASD_08064</name>
</gene>
<proteinExistence type="predicted"/>
<organism evidence="2 3">
    <name type="scientific">Puccinia coronata f. sp. avenae</name>
    <dbReference type="NCBI Taxonomy" id="200324"/>
    <lineage>
        <taxon>Eukaryota</taxon>
        <taxon>Fungi</taxon>
        <taxon>Dikarya</taxon>
        <taxon>Basidiomycota</taxon>
        <taxon>Pucciniomycotina</taxon>
        <taxon>Pucciniomycetes</taxon>
        <taxon>Pucciniales</taxon>
        <taxon>Pucciniaceae</taxon>
        <taxon>Puccinia</taxon>
    </lineage>
</organism>
<accession>A0A2N5UZI2</accession>
<dbReference type="PANTHER" id="PTHR12975">
    <property type="entry name" value="TRANSPORT PROTEIN TRAPP"/>
    <property type="match status" value="1"/>
</dbReference>
<dbReference type="Proteomes" id="UP000235392">
    <property type="component" value="Unassembled WGS sequence"/>
</dbReference>
<evidence type="ECO:0000313" key="3">
    <source>
        <dbReference type="Proteomes" id="UP000235392"/>
    </source>
</evidence>
<feature type="region of interest" description="Disordered" evidence="1">
    <location>
        <begin position="1333"/>
        <end position="1387"/>
    </location>
</feature>
<dbReference type="PANTHER" id="PTHR12975:SF6">
    <property type="entry name" value="TRAFFICKING PROTEIN PARTICLE COMPLEX SUBUNIT 8"/>
    <property type="match status" value="1"/>
</dbReference>
<evidence type="ECO:0000256" key="1">
    <source>
        <dbReference type="SAM" id="MobiDB-lite"/>
    </source>
</evidence>
<dbReference type="Pfam" id="PF12739">
    <property type="entry name" value="TRAPPC-Trs85"/>
    <property type="match status" value="1"/>
</dbReference>
<reference evidence="2 3" key="1">
    <citation type="submission" date="2017-11" db="EMBL/GenBank/DDBJ databases">
        <title>De novo assembly and phasing of dikaryotic genomes from two isolates of Puccinia coronata f. sp. avenae, the causal agent of oat crown rust.</title>
        <authorList>
            <person name="Miller M.E."/>
            <person name="Zhang Y."/>
            <person name="Omidvar V."/>
            <person name="Sperschneider J."/>
            <person name="Schwessinger B."/>
            <person name="Raley C."/>
            <person name="Palmer J.M."/>
            <person name="Garnica D."/>
            <person name="Upadhyaya N."/>
            <person name="Rathjen J."/>
            <person name="Taylor J.M."/>
            <person name="Park R.F."/>
            <person name="Dodds P.N."/>
            <person name="Hirsch C.D."/>
            <person name="Kianian S.F."/>
            <person name="Figueroa M."/>
        </authorList>
    </citation>
    <scope>NUCLEOTIDE SEQUENCE [LARGE SCALE GENOMIC DNA]</scope>
    <source>
        <strain evidence="2">12SD80</strain>
    </source>
</reference>
<comment type="caution">
    <text evidence="2">The sequence shown here is derived from an EMBL/GenBank/DDBJ whole genome shotgun (WGS) entry which is preliminary data.</text>
</comment>
<dbReference type="EMBL" id="PGCI01000071">
    <property type="protein sequence ID" value="PLW43134.1"/>
    <property type="molecule type" value="Genomic_DNA"/>
</dbReference>
<dbReference type="InterPro" id="IPR024420">
    <property type="entry name" value="TRAPP_III_complex_Trs85"/>
</dbReference>